<proteinExistence type="inferred from homology"/>
<feature type="transmembrane region" description="Helical" evidence="8">
    <location>
        <begin position="377"/>
        <end position="393"/>
    </location>
</feature>
<dbReference type="Proteomes" id="UP000002198">
    <property type="component" value="Chromosome"/>
</dbReference>
<feature type="transmembrane region" description="Helical" evidence="8">
    <location>
        <begin position="296"/>
        <end position="322"/>
    </location>
</feature>
<evidence type="ECO:0000313" key="9">
    <source>
        <dbReference type="EMBL" id="CAE50219.1"/>
    </source>
</evidence>
<evidence type="ECO:0000256" key="6">
    <source>
        <dbReference type="ARBA" id="ARBA00023136"/>
    </source>
</evidence>
<evidence type="ECO:0000256" key="5">
    <source>
        <dbReference type="ARBA" id="ARBA00022989"/>
    </source>
</evidence>
<evidence type="ECO:0000256" key="4">
    <source>
        <dbReference type="ARBA" id="ARBA00022692"/>
    </source>
</evidence>
<keyword evidence="5 8" id="KW-1133">Transmembrane helix</keyword>
<evidence type="ECO:0000256" key="1">
    <source>
        <dbReference type="ARBA" id="ARBA00004651"/>
    </source>
</evidence>
<keyword evidence="4 8" id="KW-0812">Transmembrane</keyword>
<dbReference type="AlphaFoldDB" id="Q6NG43"/>
<feature type="transmembrane region" description="Helical" evidence="8">
    <location>
        <begin position="145"/>
        <end position="162"/>
    </location>
</feature>
<sequence length="440" mass="49376">MSEMYLASLNQLVRGGAHRLSSWGCTRSYIRMDVHTWKKHFATIFAWIIAVPFVVRAVYVLPSQGIGSDFTPIWNAVKKFTAGARVYDEDYSTVDPHYLYSPGATALLSPIGLFSDKTFATWVMMLLGAVSILFALALATRMLTGTWSSLWLPIFVIAFFYPHEPIVSTLGLTNINGFLLLMLVVYVWGTLRVGTEPVGLVRTFFRELQQYPAWIAGVALGVCITIKPQFLAMALISLLTLHFSVLFVGAGVVIVLFAMGWVFMNQPSDYFSELLPYISTPRSYDNGSLQGVAMRYGWSSGVTTTAIVLLWLVTLIAVVALIKWKRSDAVFWAFSSIGVLFCAMLMSSGLVQGYYCIWLLPLAMTIVRKGSPMRHPVMWLAFWALFYNASWFYEHTPWARGFLDMRSVLAWLVIPVVYAIWALMRRPSAHSELLVAPSGR</sequence>
<dbReference type="KEGG" id="cdi:DIP1690"/>
<dbReference type="EMBL" id="BX248358">
    <property type="protein sequence ID" value="CAE50219.1"/>
    <property type="molecule type" value="Genomic_DNA"/>
</dbReference>
<keyword evidence="3" id="KW-0808">Transferase</keyword>
<name>Q6NG43_CORDI</name>
<evidence type="ECO:0000313" key="10">
    <source>
        <dbReference type="Proteomes" id="UP000002198"/>
    </source>
</evidence>
<evidence type="ECO:0000256" key="8">
    <source>
        <dbReference type="SAM" id="Phobius"/>
    </source>
</evidence>
<comment type="similarity">
    <text evidence="7">Belongs to the glycosyltransferase 87 family.</text>
</comment>
<organism evidence="9 10">
    <name type="scientific">Corynebacterium diphtheriae (strain ATCC 700971 / NCTC 13129 / Biotype gravis)</name>
    <dbReference type="NCBI Taxonomy" id="257309"/>
    <lineage>
        <taxon>Bacteria</taxon>
        <taxon>Bacillati</taxon>
        <taxon>Actinomycetota</taxon>
        <taxon>Actinomycetes</taxon>
        <taxon>Mycobacteriales</taxon>
        <taxon>Corynebacteriaceae</taxon>
        <taxon>Corynebacterium</taxon>
    </lineage>
</organism>
<dbReference type="HOGENOM" id="CLU_055106_0_0_11"/>
<keyword evidence="2" id="KW-1003">Cell membrane</keyword>
<feature type="transmembrane region" description="Helical" evidence="8">
    <location>
        <begin position="405"/>
        <end position="424"/>
    </location>
</feature>
<evidence type="ECO:0000256" key="3">
    <source>
        <dbReference type="ARBA" id="ARBA00022679"/>
    </source>
</evidence>
<protein>
    <submittedName>
        <fullName evidence="9">Membrane protein</fullName>
    </submittedName>
</protein>
<feature type="transmembrane region" description="Helical" evidence="8">
    <location>
        <begin position="238"/>
        <end position="264"/>
    </location>
</feature>
<gene>
    <name evidence="9" type="ordered locus">DIP1690</name>
</gene>
<comment type="subcellular location">
    <subcellularLocation>
        <location evidence="1">Cell membrane</location>
        <topology evidence="1">Multi-pass membrane protein</topology>
    </subcellularLocation>
</comment>
<dbReference type="InterPro" id="IPR018584">
    <property type="entry name" value="GT87"/>
</dbReference>
<dbReference type="GO" id="GO:0016758">
    <property type="term" value="F:hexosyltransferase activity"/>
    <property type="evidence" value="ECO:0007669"/>
    <property type="project" value="InterPro"/>
</dbReference>
<feature type="transmembrane region" description="Helical" evidence="8">
    <location>
        <begin position="41"/>
        <end position="61"/>
    </location>
</feature>
<dbReference type="GO" id="GO:0005886">
    <property type="term" value="C:plasma membrane"/>
    <property type="evidence" value="ECO:0007669"/>
    <property type="project" value="UniProtKB-SubCell"/>
</dbReference>
<accession>Q6NG43</accession>
<keyword evidence="10" id="KW-1185">Reference proteome</keyword>
<dbReference type="STRING" id="257309.DIP1690"/>
<reference evidence="9 10" key="1">
    <citation type="journal article" date="2003" name="Nucleic Acids Res.">
        <title>The complete genome sequence and analysis of Corynebacterium diphtheriae NCTC13129.</title>
        <authorList>
            <person name="Cerdeno-Tarraga A.M."/>
            <person name="Efstratiou A."/>
            <person name="Dover L.G."/>
            <person name="Holden M.T.G."/>
            <person name="Pallen M."/>
            <person name="Bentley S.D."/>
            <person name="Besra G.S."/>
            <person name="Churcher C."/>
            <person name="James K.D."/>
            <person name="De Zoysa A."/>
            <person name="Chillingworth T."/>
            <person name="Cronin A."/>
            <person name="Dowd L."/>
            <person name="Feltwell T."/>
            <person name="Hamlin N."/>
            <person name="Holroyd S."/>
            <person name="Jagels K."/>
            <person name="Moule S."/>
            <person name="Quail M.A."/>
            <person name="Rabbinowitsch E."/>
            <person name="Rutherford K."/>
            <person name="Thomson N.R."/>
            <person name="Unwin L."/>
            <person name="Whitehead S."/>
            <person name="Barrell B.G.Parkhill.J."/>
        </authorList>
    </citation>
    <scope>NUCLEOTIDE SEQUENCE [LARGE SCALE GENOMIC DNA]</scope>
    <source>
        <strain evidence="10">ATCC 700971 / NCTC 13129 / Biotype gravis</strain>
    </source>
</reference>
<evidence type="ECO:0000256" key="7">
    <source>
        <dbReference type="ARBA" id="ARBA00024033"/>
    </source>
</evidence>
<dbReference type="Pfam" id="PF09594">
    <property type="entry name" value="GT87"/>
    <property type="match status" value="1"/>
</dbReference>
<feature type="transmembrane region" description="Helical" evidence="8">
    <location>
        <begin position="119"/>
        <end position="139"/>
    </location>
</feature>
<evidence type="ECO:0000256" key="2">
    <source>
        <dbReference type="ARBA" id="ARBA00022475"/>
    </source>
</evidence>
<feature type="transmembrane region" description="Helical" evidence="8">
    <location>
        <begin position="329"/>
        <end position="346"/>
    </location>
</feature>
<feature type="transmembrane region" description="Helical" evidence="8">
    <location>
        <begin position="169"/>
        <end position="188"/>
    </location>
</feature>
<keyword evidence="6 8" id="KW-0472">Membrane</keyword>